<evidence type="ECO:0000313" key="3">
    <source>
        <dbReference type="Proteomes" id="UP001596122"/>
    </source>
</evidence>
<evidence type="ECO:0000256" key="1">
    <source>
        <dbReference type="SAM" id="Phobius"/>
    </source>
</evidence>
<keyword evidence="1" id="KW-0472">Membrane</keyword>
<feature type="transmembrane region" description="Helical" evidence="1">
    <location>
        <begin position="17"/>
        <end position="36"/>
    </location>
</feature>
<keyword evidence="1" id="KW-1133">Transmembrane helix</keyword>
<reference evidence="3" key="1">
    <citation type="journal article" date="2019" name="Int. J. Syst. Evol. Microbiol.">
        <title>The Global Catalogue of Microorganisms (GCM) 10K type strain sequencing project: providing services to taxonomists for standard genome sequencing and annotation.</title>
        <authorList>
            <consortium name="The Broad Institute Genomics Platform"/>
            <consortium name="The Broad Institute Genome Sequencing Center for Infectious Disease"/>
            <person name="Wu L."/>
            <person name="Ma J."/>
        </authorList>
    </citation>
    <scope>NUCLEOTIDE SEQUENCE [LARGE SCALE GENOMIC DNA]</scope>
    <source>
        <strain evidence="3">CCUG 43114</strain>
    </source>
</reference>
<feature type="transmembrane region" description="Helical" evidence="1">
    <location>
        <begin position="139"/>
        <end position="162"/>
    </location>
</feature>
<feature type="transmembrane region" description="Helical" evidence="1">
    <location>
        <begin position="265"/>
        <end position="287"/>
    </location>
</feature>
<dbReference type="Proteomes" id="UP001596122">
    <property type="component" value="Unassembled WGS sequence"/>
</dbReference>
<keyword evidence="1" id="KW-0812">Transmembrane</keyword>
<feature type="transmembrane region" description="Helical" evidence="1">
    <location>
        <begin position="42"/>
        <end position="64"/>
    </location>
</feature>
<organism evidence="2 3">
    <name type="scientific">Aquipuribacter nitratireducens</name>
    <dbReference type="NCBI Taxonomy" id="650104"/>
    <lineage>
        <taxon>Bacteria</taxon>
        <taxon>Bacillati</taxon>
        <taxon>Actinomycetota</taxon>
        <taxon>Actinomycetes</taxon>
        <taxon>Micrococcales</taxon>
        <taxon>Intrasporangiaceae</taxon>
        <taxon>Aquipuribacter</taxon>
    </lineage>
</organism>
<comment type="caution">
    <text evidence="2">The sequence shown here is derived from an EMBL/GenBank/DDBJ whole genome shotgun (WGS) entry which is preliminary data.</text>
</comment>
<name>A0ABW0GMI2_9MICO</name>
<dbReference type="EMBL" id="JBHSLD010000009">
    <property type="protein sequence ID" value="MFC5381158.1"/>
    <property type="molecule type" value="Genomic_DNA"/>
</dbReference>
<gene>
    <name evidence="2" type="ORF">ACFPJ6_10175</name>
</gene>
<feature type="transmembrane region" description="Helical" evidence="1">
    <location>
        <begin position="174"/>
        <end position="195"/>
    </location>
</feature>
<protein>
    <submittedName>
        <fullName evidence="2">Uncharacterized protein</fullName>
    </submittedName>
</protein>
<keyword evidence="3" id="KW-1185">Reference proteome</keyword>
<feature type="transmembrane region" description="Helical" evidence="1">
    <location>
        <begin position="233"/>
        <end position="253"/>
    </location>
</feature>
<sequence length="305" mass="31386">MGASPVTPARTRPRGTVACAVVAVLSVLAFATTFLFRDAEAGQVLLIDVGLFNVPYLAAAVALWRTGGVPGAGGLPWRLVATALVSTVAGNAYYTLVAAHQDAYVSLADLGYLAFYPLGYVAVMLLLRQRVRPWRTIMWFDGVVAGLGAAAVASLLLAPGLVMSDVPLGAALVYLAYPVNDLLLVLVVVGGLSLVPFRQHTDLLAVAAGLTTWFVADVLFIRAEAGTSYVEGGLVDLVYVVAAALFVVPALLARPRPPAAAAPGAGASIVLPVTMVLVSLVLIGISLREAGTGLSGWLALASVAV</sequence>
<dbReference type="RefSeq" id="WP_340270560.1">
    <property type="nucleotide sequence ID" value="NZ_JBBEOG010000007.1"/>
</dbReference>
<feature type="transmembrane region" description="Helical" evidence="1">
    <location>
        <begin position="103"/>
        <end position="127"/>
    </location>
</feature>
<feature type="transmembrane region" description="Helical" evidence="1">
    <location>
        <begin position="202"/>
        <end position="221"/>
    </location>
</feature>
<evidence type="ECO:0000313" key="2">
    <source>
        <dbReference type="EMBL" id="MFC5381158.1"/>
    </source>
</evidence>
<accession>A0ABW0GMI2</accession>
<feature type="transmembrane region" description="Helical" evidence="1">
    <location>
        <begin position="76"/>
        <end position="97"/>
    </location>
</feature>
<proteinExistence type="predicted"/>